<reference evidence="1 2" key="1">
    <citation type="submission" date="2014-03" db="EMBL/GenBank/DDBJ databases">
        <title>Draft genome of the hookworm Oesophagostomum dentatum.</title>
        <authorList>
            <person name="Mitreva M."/>
        </authorList>
    </citation>
    <scope>NUCLEOTIDE SEQUENCE [LARGE SCALE GENOMIC DNA]</scope>
    <source>
        <strain evidence="1 2">OD-Hann</strain>
    </source>
</reference>
<gene>
    <name evidence="1" type="ORF">OESDEN_07889</name>
</gene>
<evidence type="ECO:0000313" key="1">
    <source>
        <dbReference type="EMBL" id="KHJ92228.1"/>
    </source>
</evidence>
<sequence length="74" mass="8054">MLFAADIKTEHGGARHQNSMGNAVYTDQLMADIRLLPRGPARLLLLGSVLRLSSDSSLYEMAADALPKPRSCLQ</sequence>
<name>A0A0B1T3V3_OESDE</name>
<dbReference type="AlphaFoldDB" id="A0A0B1T3V3"/>
<evidence type="ECO:0000313" key="2">
    <source>
        <dbReference type="Proteomes" id="UP000053660"/>
    </source>
</evidence>
<protein>
    <submittedName>
        <fullName evidence="1">Uncharacterized protein</fullName>
    </submittedName>
</protein>
<dbReference type="EMBL" id="KN551487">
    <property type="protein sequence ID" value="KHJ92228.1"/>
    <property type="molecule type" value="Genomic_DNA"/>
</dbReference>
<dbReference type="Proteomes" id="UP000053660">
    <property type="component" value="Unassembled WGS sequence"/>
</dbReference>
<organism evidence="1 2">
    <name type="scientific">Oesophagostomum dentatum</name>
    <name type="common">Nodular worm</name>
    <dbReference type="NCBI Taxonomy" id="61180"/>
    <lineage>
        <taxon>Eukaryota</taxon>
        <taxon>Metazoa</taxon>
        <taxon>Ecdysozoa</taxon>
        <taxon>Nematoda</taxon>
        <taxon>Chromadorea</taxon>
        <taxon>Rhabditida</taxon>
        <taxon>Rhabditina</taxon>
        <taxon>Rhabditomorpha</taxon>
        <taxon>Strongyloidea</taxon>
        <taxon>Strongylidae</taxon>
        <taxon>Oesophagostomum</taxon>
    </lineage>
</organism>
<keyword evidence="2" id="KW-1185">Reference proteome</keyword>
<accession>A0A0B1T3V3</accession>
<proteinExistence type="predicted"/>